<evidence type="ECO:0000256" key="1">
    <source>
        <dbReference type="ARBA" id="ARBA00022723"/>
    </source>
</evidence>
<dbReference type="InterPro" id="IPR002762">
    <property type="entry name" value="CbiX-like"/>
</dbReference>
<name>A0A382CBK1_9ZZZZ</name>
<dbReference type="EMBL" id="UINC01033656">
    <property type="protein sequence ID" value="SVB23284.1"/>
    <property type="molecule type" value="Genomic_DNA"/>
</dbReference>
<sequence>MMGILVVKAGTKNQYDDCVWFQELGRIVEDRLGLGYAVAVAQSHYGDPTVDYAATKLVEERGVSGIIVVPYLFFPGLILKRNILGGMDRIAQAYPSVSLAVTPPLCVDDRLVAVAADRIRQVWDRVEH</sequence>
<accession>A0A382CBK1</accession>
<dbReference type="SUPFAM" id="SSF53800">
    <property type="entry name" value="Chelatase"/>
    <property type="match status" value="1"/>
</dbReference>
<dbReference type="GO" id="GO:0046872">
    <property type="term" value="F:metal ion binding"/>
    <property type="evidence" value="ECO:0007669"/>
    <property type="project" value="UniProtKB-KW"/>
</dbReference>
<keyword evidence="2" id="KW-0456">Lyase</keyword>
<gene>
    <name evidence="3" type="ORF">METZ01_LOCUS176138</name>
</gene>
<proteinExistence type="predicted"/>
<protein>
    <recommendedName>
        <fullName evidence="4">Cobalamin biosynthesis protein CbiX</fullName>
    </recommendedName>
</protein>
<evidence type="ECO:0008006" key="4">
    <source>
        <dbReference type="Google" id="ProtNLM"/>
    </source>
</evidence>
<dbReference type="Pfam" id="PF01903">
    <property type="entry name" value="CbiX"/>
    <property type="match status" value="1"/>
</dbReference>
<reference evidence="3" key="1">
    <citation type="submission" date="2018-05" db="EMBL/GenBank/DDBJ databases">
        <authorList>
            <person name="Lanie J.A."/>
            <person name="Ng W.-L."/>
            <person name="Kazmierczak K.M."/>
            <person name="Andrzejewski T.M."/>
            <person name="Davidsen T.M."/>
            <person name="Wayne K.J."/>
            <person name="Tettelin H."/>
            <person name="Glass J.I."/>
            <person name="Rusch D."/>
            <person name="Podicherti R."/>
            <person name="Tsui H.-C.T."/>
            <person name="Winkler M.E."/>
        </authorList>
    </citation>
    <scope>NUCLEOTIDE SEQUENCE</scope>
</reference>
<keyword evidence="1" id="KW-0479">Metal-binding</keyword>
<dbReference type="GO" id="GO:0016829">
    <property type="term" value="F:lyase activity"/>
    <property type="evidence" value="ECO:0007669"/>
    <property type="project" value="UniProtKB-KW"/>
</dbReference>
<dbReference type="Gene3D" id="3.40.50.1400">
    <property type="match status" value="1"/>
</dbReference>
<evidence type="ECO:0000313" key="3">
    <source>
        <dbReference type="EMBL" id="SVB23284.1"/>
    </source>
</evidence>
<dbReference type="AlphaFoldDB" id="A0A382CBK1"/>
<evidence type="ECO:0000256" key="2">
    <source>
        <dbReference type="ARBA" id="ARBA00023239"/>
    </source>
</evidence>
<organism evidence="3">
    <name type="scientific">marine metagenome</name>
    <dbReference type="NCBI Taxonomy" id="408172"/>
    <lineage>
        <taxon>unclassified sequences</taxon>
        <taxon>metagenomes</taxon>
        <taxon>ecological metagenomes</taxon>
    </lineage>
</organism>